<dbReference type="Proteomes" id="UP001595462">
    <property type="component" value="Unassembled WGS sequence"/>
</dbReference>
<evidence type="ECO:0000256" key="2">
    <source>
        <dbReference type="ARBA" id="ARBA00022448"/>
    </source>
</evidence>
<keyword evidence="6 7" id="KW-0472">Membrane</keyword>
<protein>
    <submittedName>
        <fullName evidence="9">MFS transporter</fullName>
    </submittedName>
</protein>
<feature type="domain" description="Major facilitator superfamily (MFS) profile" evidence="8">
    <location>
        <begin position="217"/>
        <end position="422"/>
    </location>
</feature>
<dbReference type="Gene3D" id="1.20.1250.20">
    <property type="entry name" value="MFS general substrate transporter like domains"/>
    <property type="match status" value="1"/>
</dbReference>
<feature type="transmembrane region" description="Helical" evidence="7">
    <location>
        <begin position="147"/>
        <end position="169"/>
    </location>
</feature>
<dbReference type="InterPro" id="IPR010290">
    <property type="entry name" value="TM_effector"/>
</dbReference>
<organism evidence="9 10">
    <name type="scientific">Salinisphaera aquimarina</name>
    <dbReference type="NCBI Taxonomy" id="2094031"/>
    <lineage>
        <taxon>Bacteria</taxon>
        <taxon>Pseudomonadati</taxon>
        <taxon>Pseudomonadota</taxon>
        <taxon>Gammaproteobacteria</taxon>
        <taxon>Salinisphaerales</taxon>
        <taxon>Salinisphaeraceae</taxon>
        <taxon>Salinisphaera</taxon>
    </lineage>
</organism>
<evidence type="ECO:0000256" key="6">
    <source>
        <dbReference type="ARBA" id="ARBA00023136"/>
    </source>
</evidence>
<evidence type="ECO:0000313" key="9">
    <source>
        <dbReference type="EMBL" id="MFC3103440.1"/>
    </source>
</evidence>
<keyword evidence="3" id="KW-1003">Cell membrane</keyword>
<dbReference type="RefSeq" id="WP_380687476.1">
    <property type="nucleotide sequence ID" value="NZ_JBHRSS010000003.1"/>
</dbReference>
<dbReference type="EMBL" id="JBHRSS010000003">
    <property type="protein sequence ID" value="MFC3103440.1"/>
    <property type="molecule type" value="Genomic_DNA"/>
</dbReference>
<evidence type="ECO:0000256" key="7">
    <source>
        <dbReference type="SAM" id="Phobius"/>
    </source>
</evidence>
<comment type="subcellular location">
    <subcellularLocation>
        <location evidence="1">Cell membrane</location>
        <topology evidence="1">Multi-pass membrane protein</topology>
    </subcellularLocation>
</comment>
<dbReference type="PROSITE" id="PS50850">
    <property type="entry name" value="MFS"/>
    <property type="match status" value="1"/>
</dbReference>
<evidence type="ECO:0000256" key="3">
    <source>
        <dbReference type="ARBA" id="ARBA00022475"/>
    </source>
</evidence>
<comment type="caution">
    <text evidence="9">The sequence shown here is derived from an EMBL/GenBank/DDBJ whole genome shotgun (WGS) entry which is preliminary data.</text>
</comment>
<dbReference type="PANTHER" id="PTHR23513">
    <property type="entry name" value="INTEGRAL MEMBRANE EFFLUX PROTEIN-RELATED"/>
    <property type="match status" value="1"/>
</dbReference>
<evidence type="ECO:0000256" key="5">
    <source>
        <dbReference type="ARBA" id="ARBA00022989"/>
    </source>
</evidence>
<evidence type="ECO:0000259" key="8">
    <source>
        <dbReference type="PROSITE" id="PS50850"/>
    </source>
</evidence>
<name>A0ABV7EQ08_9GAMM</name>
<feature type="transmembrane region" description="Helical" evidence="7">
    <location>
        <begin position="292"/>
        <end position="321"/>
    </location>
</feature>
<feature type="transmembrane region" description="Helical" evidence="7">
    <location>
        <begin position="110"/>
        <end position="126"/>
    </location>
</feature>
<dbReference type="InterPro" id="IPR020846">
    <property type="entry name" value="MFS_dom"/>
</dbReference>
<feature type="transmembrane region" description="Helical" evidence="7">
    <location>
        <begin position="262"/>
        <end position="280"/>
    </location>
</feature>
<feature type="transmembrane region" description="Helical" evidence="7">
    <location>
        <begin position="372"/>
        <end position="399"/>
    </location>
</feature>
<sequence>MRLLPSLAADSVLRDIAFAQLLTGRITATLATQIQSVVVGWQLYAMTLDPLTLGWVGLAQFLPMALLVLPAGDAADRLPRRLILTTSWLVQAVAGVLFFALTLSGADSPVGFYGVLVLFGMARAFAGPGMQSLLPQIVGEARLPKAIAWNSSAFQVAVIGGPALGGAVYLLGPSIAYALCAILFASAALAVGLIRRPLPARADTSRQNAFARFTAGIVYVRTRPIILGAISLDLFAVLLGGATALLPVYAHEILHTGPAGLGLLRSAVAVGAFTMGIYLGRNSLTRHAGRTMFAAVAIFGAATIVFGVSTSFLLSFVALMIMGASDMISVFVRSTLIQLATPDAMRGRVNAVNMLFIGASNELGEFESGVTAALFGTVGAVVIGGAGTLAVVGAWMLLFPALRRVDRLSDVAQSPPPAKTAD</sequence>
<feature type="transmembrane region" description="Helical" evidence="7">
    <location>
        <begin position="51"/>
        <end position="70"/>
    </location>
</feature>
<evidence type="ECO:0000256" key="4">
    <source>
        <dbReference type="ARBA" id="ARBA00022692"/>
    </source>
</evidence>
<keyword evidence="4 7" id="KW-0812">Transmembrane</keyword>
<dbReference type="PANTHER" id="PTHR23513:SF9">
    <property type="entry name" value="ENTEROBACTIN EXPORTER ENTS"/>
    <property type="match status" value="1"/>
</dbReference>
<dbReference type="Pfam" id="PF05977">
    <property type="entry name" value="MFS_3"/>
    <property type="match status" value="1"/>
</dbReference>
<evidence type="ECO:0000256" key="1">
    <source>
        <dbReference type="ARBA" id="ARBA00004651"/>
    </source>
</evidence>
<keyword evidence="2" id="KW-0813">Transport</keyword>
<feature type="transmembrane region" description="Helical" evidence="7">
    <location>
        <begin position="225"/>
        <end position="250"/>
    </location>
</feature>
<keyword evidence="10" id="KW-1185">Reference proteome</keyword>
<dbReference type="InterPro" id="IPR036259">
    <property type="entry name" value="MFS_trans_sf"/>
</dbReference>
<feature type="transmembrane region" description="Helical" evidence="7">
    <location>
        <begin position="175"/>
        <end position="194"/>
    </location>
</feature>
<accession>A0ABV7EQ08</accession>
<keyword evidence="5 7" id="KW-1133">Transmembrane helix</keyword>
<dbReference type="CDD" id="cd06173">
    <property type="entry name" value="MFS_MefA_like"/>
    <property type="match status" value="1"/>
</dbReference>
<gene>
    <name evidence="9" type="ORF">ACFOSU_05980</name>
</gene>
<feature type="transmembrane region" description="Helical" evidence="7">
    <location>
        <begin position="82"/>
        <end position="104"/>
    </location>
</feature>
<reference evidence="10" key="1">
    <citation type="journal article" date="2019" name="Int. J. Syst. Evol. Microbiol.">
        <title>The Global Catalogue of Microorganisms (GCM) 10K type strain sequencing project: providing services to taxonomists for standard genome sequencing and annotation.</title>
        <authorList>
            <consortium name="The Broad Institute Genomics Platform"/>
            <consortium name="The Broad Institute Genome Sequencing Center for Infectious Disease"/>
            <person name="Wu L."/>
            <person name="Ma J."/>
        </authorList>
    </citation>
    <scope>NUCLEOTIDE SEQUENCE [LARGE SCALE GENOMIC DNA]</scope>
    <source>
        <strain evidence="10">KCTC 52640</strain>
    </source>
</reference>
<proteinExistence type="predicted"/>
<dbReference type="SUPFAM" id="SSF103473">
    <property type="entry name" value="MFS general substrate transporter"/>
    <property type="match status" value="1"/>
</dbReference>
<evidence type="ECO:0000313" key="10">
    <source>
        <dbReference type="Proteomes" id="UP001595462"/>
    </source>
</evidence>